<dbReference type="InterPro" id="IPR036388">
    <property type="entry name" value="WH-like_DNA-bd_sf"/>
</dbReference>
<evidence type="ECO:0000259" key="6">
    <source>
        <dbReference type="PROSITE" id="PS51077"/>
    </source>
</evidence>
<protein>
    <recommendedName>
        <fullName evidence="5">Glycerol operon regulatory protein</fullName>
    </recommendedName>
</protein>
<dbReference type="GO" id="GO:0045892">
    <property type="term" value="P:negative regulation of DNA-templated transcription"/>
    <property type="evidence" value="ECO:0007669"/>
    <property type="project" value="UniProtKB-ARBA"/>
</dbReference>
<dbReference type="RefSeq" id="WP_095238326.1">
    <property type="nucleotide sequence ID" value="NZ_JAHHYG010000011.1"/>
</dbReference>
<dbReference type="InterPro" id="IPR029016">
    <property type="entry name" value="GAF-like_dom_sf"/>
</dbReference>
<sequence length="261" mass="29425">MSNVQSVERALSILNLLSKYPKGIKLTDLANRLKLSKATAHRLLATLIDLNYVRQDRETEKYKLGYQIVSMATYFLEGHDLISTARPHLTELSEQANETVHLCIEDNGMVLYIDKIESTQPIAMYSRIGSKAPMYCTAVGKVMLAGMEQQKCEELAASFDYQKMTPYTIDNPNKLLQEIAKVKRQGYAIDNQEITEGIRCIACPIVDYTDKTIASFSMSGPMNRLTNSDFEHTLIAKMLETSEAISRECGWPGEKNRVKNP</sequence>
<evidence type="ECO:0000313" key="8">
    <source>
        <dbReference type="EMBL" id="PAF26673.1"/>
    </source>
</evidence>
<keyword evidence="3" id="KW-0804">Transcription</keyword>
<dbReference type="SUPFAM" id="SSF55781">
    <property type="entry name" value="GAF domain-like"/>
    <property type="match status" value="1"/>
</dbReference>
<dbReference type="InterPro" id="IPR050707">
    <property type="entry name" value="HTH_MetabolicPath_Reg"/>
</dbReference>
<feature type="domain" description="HTH iclR-type" evidence="6">
    <location>
        <begin position="4"/>
        <end position="66"/>
    </location>
</feature>
<dbReference type="PROSITE" id="PS51078">
    <property type="entry name" value="ICLR_ED"/>
    <property type="match status" value="1"/>
</dbReference>
<dbReference type="Gene3D" id="3.30.450.40">
    <property type="match status" value="1"/>
</dbReference>
<dbReference type="SUPFAM" id="SSF46785">
    <property type="entry name" value="Winged helix' DNA-binding domain"/>
    <property type="match status" value="1"/>
</dbReference>
<evidence type="ECO:0000313" key="9">
    <source>
        <dbReference type="Proteomes" id="UP000216133"/>
    </source>
</evidence>
<evidence type="ECO:0000259" key="7">
    <source>
        <dbReference type="PROSITE" id="PS51078"/>
    </source>
</evidence>
<dbReference type="SMART" id="SM00346">
    <property type="entry name" value="HTH_ICLR"/>
    <property type="match status" value="1"/>
</dbReference>
<dbReference type="InterPro" id="IPR005471">
    <property type="entry name" value="Tscrpt_reg_IclR_N"/>
</dbReference>
<keyword evidence="1" id="KW-0805">Transcription regulation</keyword>
<evidence type="ECO:0000256" key="2">
    <source>
        <dbReference type="ARBA" id="ARBA00023125"/>
    </source>
</evidence>
<dbReference type="Gene3D" id="1.10.10.10">
    <property type="entry name" value="Winged helix-like DNA-binding domain superfamily/Winged helix DNA-binding domain"/>
    <property type="match status" value="1"/>
</dbReference>
<evidence type="ECO:0000256" key="3">
    <source>
        <dbReference type="ARBA" id="ARBA00023163"/>
    </source>
</evidence>
<dbReference type="FunFam" id="1.10.10.10:FF:000056">
    <property type="entry name" value="IclR family transcriptional regulator"/>
    <property type="match status" value="1"/>
</dbReference>
<dbReference type="Proteomes" id="UP000216133">
    <property type="component" value="Unassembled WGS sequence"/>
</dbReference>
<dbReference type="PROSITE" id="PS51077">
    <property type="entry name" value="HTH_ICLR"/>
    <property type="match status" value="1"/>
</dbReference>
<evidence type="ECO:0000256" key="4">
    <source>
        <dbReference type="ARBA" id="ARBA00058938"/>
    </source>
</evidence>
<dbReference type="PANTHER" id="PTHR30136">
    <property type="entry name" value="HELIX-TURN-HELIX TRANSCRIPTIONAL REGULATOR, ICLR FAMILY"/>
    <property type="match status" value="1"/>
</dbReference>
<name>A0A268S2A3_SHOCL</name>
<evidence type="ECO:0000256" key="1">
    <source>
        <dbReference type="ARBA" id="ARBA00023015"/>
    </source>
</evidence>
<dbReference type="Pfam" id="PF09339">
    <property type="entry name" value="HTH_IclR"/>
    <property type="match status" value="1"/>
</dbReference>
<dbReference type="AlphaFoldDB" id="A0A268S2A3"/>
<dbReference type="GO" id="GO:0003700">
    <property type="term" value="F:DNA-binding transcription factor activity"/>
    <property type="evidence" value="ECO:0007669"/>
    <property type="project" value="TreeGrafter"/>
</dbReference>
<keyword evidence="2" id="KW-0238">DNA-binding</keyword>
<comment type="caution">
    <text evidence="8">The sequence shown here is derived from an EMBL/GenBank/DDBJ whole genome shotgun (WGS) entry which is preliminary data.</text>
</comment>
<accession>A0A268S2A3</accession>
<feature type="domain" description="IclR-ED" evidence="7">
    <location>
        <begin position="67"/>
        <end position="251"/>
    </location>
</feature>
<dbReference type="GO" id="GO:0003677">
    <property type="term" value="F:DNA binding"/>
    <property type="evidence" value="ECO:0007669"/>
    <property type="project" value="UniProtKB-KW"/>
</dbReference>
<evidence type="ECO:0000256" key="5">
    <source>
        <dbReference type="ARBA" id="ARBA00070406"/>
    </source>
</evidence>
<dbReference type="InterPro" id="IPR014757">
    <property type="entry name" value="Tscrpt_reg_IclR_C"/>
</dbReference>
<dbReference type="EMBL" id="NPBS01000032">
    <property type="protein sequence ID" value="PAF26673.1"/>
    <property type="molecule type" value="Genomic_DNA"/>
</dbReference>
<proteinExistence type="predicted"/>
<gene>
    <name evidence="8" type="ORF">CHH61_07330</name>
</gene>
<dbReference type="InterPro" id="IPR036390">
    <property type="entry name" value="WH_DNA-bd_sf"/>
</dbReference>
<dbReference type="PANTHER" id="PTHR30136:SF35">
    <property type="entry name" value="HTH-TYPE TRANSCRIPTIONAL REGULATOR RV1719"/>
    <property type="match status" value="1"/>
</dbReference>
<organism evidence="8 9">
    <name type="scientific">Shouchella clausii</name>
    <name type="common">Alkalihalobacillus clausii</name>
    <dbReference type="NCBI Taxonomy" id="79880"/>
    <lineage>
        <taxon>Bacteria</taxon>
        <taxon>Bacillati</taxon>
        <taxon>Bacillota</taxon>
        <taxon>Bacilli</taxon>
        <taxon>Bacillales</taxon>
        <taxon>Bacillaceae</taxon>
        <taxon>Shouchella</taxon>
    </lineage>
</organism>
<dbReference type="Pfam" id="PF01614">
    <property type="entry name" value="IclR_C"/>
    <property type="match status" value="1"/>
</dbReference>
<reference evidence="8 9" key="1">
    <citation type="submission" date="2017-07" db="EMBL/GenBank/DDBJ databases">
        <title>Isolation and whole genome analysis of endospore-forming bacteria from heroin.</title>
        <authorList>
            <person name="Kalinowski J."/>
            <person name="Ahrens B."/>
            <person name="Al-Dilaimi A."/>
            <person name="Winkler A."/>
            <person name="Wibberg D."/>
            <person name="Schleenbecker U."/>
            <person name="Ruckert C."/>
            <person name="Wolfel R."/>
            <person name="Grass G."/>
        </authorList>
    </citation>
    <scope>NUCLEOTIDE SEQUENCE [LARGE SCALE GENOMIC DNA]</scope>
    <source>
        <strain evidence="8 9">7523-2</strain>
    </source>
</reference>
<comment type="function">
    <text evidence="4">May be an activator protein for the gylABX operon.</text>
</comment>